<dbReference type="EMBL" id="FXBB01000009">
    <property type="protein sequence ID" value="SMG23635.1"/>
    <property type="molecule type" value="Genomic_DNA"/>
</dbReference>
<evidence type="ECO:0000256" key="1">
    <source>
        <dbReference type="SAM" id="Phobius"/>
    </source>
</evidence>
<keyword evidence="1" id="KW-0472">Membrane</keyword>
<feature type="transmembrane region" description="Helical" evidence="1">
    <location>
        <begin position="200"/>
        <end position="219"/>
    </location>
</feature>
<keyword evidence="1" id="KW-0812">Transmembrane</keyword>
<accession>A0A1X7J7G4</accession>
<reference evidence="3" key="1">
    <citation type="submission" date="2017-04" db="EMBL/GenBank/DDBJ databases">
        <authorList>
            <person name="Varghese N."/>
            <person name="Submissions S."/>
        </authorList>
    </citation>
    <scope>NUCLEOTIDE SEQUENCE [LARGE SCALE GENOMIC DNA]</scope>
    <source>
        <strain evidence="3">USBA 82</strain>
    </source>
</reference>
<feature type="transmembrane region" description="Helical" evidence="1">
    <location>
        <begin position="20"/>
        <end position="39"/>
    </location>
</feature>
<feature type="transmembrane region" description="Helical" evidence="1">
    <location>
        <begin position="130"/>
        <end position="155"/>
    </location>
</feature>
<gene>
    <name evidence="2" type="ORF">SAMN06275492_10954</name>
</gene>
<sequence length="224" mass="23881">MSDKNLFDSLWRGPAIRIGRFTVLLTAALTFLPCVYLYLSHGAFPSMAVAMKSWAMIASIFGAFYIVEPVSYYPILGLTGTYISFLTGNIGNLRVPCSAVAQDVVGVDPGTPEAEIISTLGLTGSVVTNLFFVTLAALAGTALLAAFPPAIALAFKKYTVAAIFGAVFGQFALKYPVLAIPGIAIPLGLYWSGIGFFTQTWVVIVTSIFGTIAIGRLLYVKKFI</sequence>
<feature type="transmembrane region" description="Helical" evidence="1">
    <location>
        <begin position="46"/>
        <end position="67"/>
    </location>
</feature>
<dbReference type="Proteomes" id="UP000193355">
    <property type="component" value="Unassembled WGS sequence"/>
</dbReference>
<organism evidence="2 3">
    <name type="scientific">Dethiosulfovibrio salsuginis</name>
    <dbReference type="NCBI Taxonomy" id="561720"/>
    <lineage>
        <taxon>Bacteria</taxon>
        <taxon>Thermotogati</taxon>
        <taxon>Synergistota</taxon>
        <taxon>Synergistia</taxon>
        <taxon>Synergistales</taxon>
        <taxon>Dethiosulfovibrionaceae</taxon>
        <taxon>Dethiosulfovibrio</taxon>
    </lineage>
</organism>
<protein>
    <submittedName>
        <fullName evidence="2">Uncharacterized protein</fullName>
    </submittedName>
</protein>
<dbReference type="OrthoDB" id="2052735at2"/>
<dbReference type="STRING" id="561720.SAMN06275492_10954"/>
<proteinExistence type="predicted"/>
<evidence type="ECO:0000313" key="3">
    <source>
        <dbReference type="Proteomes" id="UP000193355"/>
    </source>
</evidence>
<keyword evidence="1" id="KW-1133">Transmembrane helix</keyword>
<dbReference type="AlphaFoldDB" id="A0A1X7J7G4"/>
<dbReference type="RefSeq" id="WP_085544275.1">
    <property type="nucleotide sequence ID" value="NZ_FXBB01000009.1"/>
</dbReference>
<keyword evidence="3" id="KW-1185">Reference proteome</keyword>
<evidence type="ECO:0000313" key="2">
    <source>
        <dbReference type="EMBL" id="SMG23635.1"/>
    </source>
</evidence>
<name>A0A1X7J7G4_9BACT</name>